<dbReference type="AlphaFoldDB" id="A0A2H0TCI1"/>
<gene>
    <name evidence="1" type="ORF">COU47_04205</name>
</gene>
<dbReference type="Gene3D" id="3.30.420.40">
    <property type="match status" value="2"/>
</dbReference>
<dbReference type="CDD" id="cd24049">
    <property type="entry name" value="ASKHA_NBD_PilM"/>
    <property type="match status" value="1"/>
</dbReference>
<evidence type="ECO:0000313" key="1">
    <source>
        <dbReference type="EMBL" id="PIR69268.1"/>
    </source>
</evidence>
<dbReference type="Gene3D" id="3.30.1490.300">
    <property type="match status" value="1"/>
</dbReference>
<reference evidence="2" key="1">
    <citation type="submission" date="2017-09" db="EMBL/GenBank/DDBJ databases">
        <title>Depth-based differentiation of microbial function through sediment-hosted aquifers and enrichment of novel symbionts in the deep terrestrial subsurface.</title>
        <authorList>
            <person name="Probst A.J."/>
            <person name="Ladd B."/>
            <person name="Jarett J.K."/>
            <person name="Geller-Mcgrath D.E."/>
            <person name="Sieber C.M.K."/>
            <person name="Emerson J.B."/>
            <person name="Anantharaman K."/>
            <person name="Thomas B.C."/>
            <person name="Malmstrom R."/>
            <person name="Stieglmeier M."/>
            <person name="Klingl A."/>
            <person name="Woyke T."/>
            <person name="Ryan C.M."/>
            <person name="Banfield J.F."/>
        </authorList>
    </citation>
    <scope>NUCLEOTIDE SEQUENCE [LARGE SCALE GENOMIC DNA]</scope>
</reference>
<dbReference type="SUPFAM" id="SSF53067">
    <property type="entry name" value="Actin-like ATPase domain"/>
    <property type="match status" value="2"/>
</dbReference>
<dbReference type="InterPro" id="IPR050696">
    <property type="entry name" value="FtsA/MreB"/>
</dbReference>
<comment type="caution">
    <text evidence="1">The sequence shown here is derived from an EMBL/GenBank/DDBJ whole genome shotgun (WGS) entry which is preliminary data.</text>
</comment>
<dbReference type="NCBIfam" id="TIGR01175">
    <property type="entry name" value="pilM"/>
    <property type="match status" value="1"/>
</dbReference>
<dbReference type="InterPro" id="IPR005883">
    <property type="entry name" value="PilM"/>
</dbReference>
<dbReference type="PIRSF" id="PIRSF019169">
    <property type="entry name" value="PilM"/>
    <property type="match status" value="1"/>
</dbReference>
<evidence type="ECO:0008006" key="3">
    <source>
        <dbReference type="Google" id="ProtNLM"/>
    </source>
</evidence>
<sequence>MFSFLYKQFPPPAYLTMPAFGLDISDETLKFIKLEPFKHGVRIAASGKKTIPKGIIESGEVKKPEELASFLREVCKPFGVRYVYLTLPEEKGYMNIVELPAMHNTEIRTALEAQFSEYVPLPVEEAVFDFEVLHVKASEKGKKQLEVAMISFPYALVESYYNAVEKAGLVPLAFDAEVQALARAVIPRGEKDPFLIIDFGKTRTTFIIAHEGQVRFTSTVAVAGKDIDRIISEKMAVSLAEAERIKKANFNIAGMSDKKIFHEILPVISAVRDELERYVSFWETHAPGLHGGAKYGPIKKIFLCGGDSNLLGLSEYLSHNIHIPVEHANVWTNVVSFEEYIPEITFHESLMYGSAVGAALRSFDYD</sequence>
<dbReference type="PANTHER" id="PTHR32432">
    <property type="entry name" value="CELL DIVISION PROTEIN FTSA-RELATED"/>
    <property type="match status" value="1"/>
</dbReference>
<dbReference type="InterPro" id="IPR043129">
    <property type="entry name" value="ATPase_NBD"/>
</dbReference>
<organism evidence="1 2">
    <name type="scientific">Candidatus Niyogibacteria bacterium CG10_big_fil_rev_8_21_14_0_10_46_36</name>
    <dbReference type="NCBI Taxonomy" id="1974726"/>
    <lineage>
        <taxon>Bacteria</taxon>
        <taxon>Candidatus Niyogiibacteriota</taxon>
    </lineage>
</organism>
<evidence type="ECO:0000313" key="2">
    <source>
        <dbReference type="Proteomes" id="UP000231503"/>
    </source>
</evidence>
<dbReference type="Pfam" id="PF11104">
    <property type="entry name" value="PilM_2"/>
    <property type="match status" value="1"/>
</dbReference>
<name>A0A2H0TCI1_9BACT</name>
<dbReference type="Proteomes" id="UP000231503">
    <property type="component" value="Unassembled WGS sequence"/>
</dbReference>
<dbReference type="EMBL" id="PFCO01000009">
    <property type="protein sequence ID" value="PIR69268.1"/>
    <property type="molecule type" value="Genomic_DNA"/>
</dbReference>
<dbReference type="PANTHER" id="PTHR32432:SF3">
    <property type="entry name" value="ETHANOLAMINE UTILIZATION PROTEIN EUTJ"/>
    <property type="match status" value="1"/>
</dbReference>
<protein>
    <recommendedName>
        <fullName evidence="3">SHS2 domain-containing protein</fullName>
    </recommendedName>
</protein>
<accession>A0A2H0TCI1</accession>
<proteinExistence type="predicted"/>